<evidence type="ECO:0000256" key="6">
    <source>
        <dbReference type="ARBA" id="ARBA00023014"/>
    </source>
</evidence>
<dbReference type="GO" id="GO:0051213">
    <property type="term" value="F:dioxygenase activity"/>
    <property type="evidence" value="ECO:0007669"/>
    <property type="project" value="UniProtKB-KW"/>
</dbReference>
<dbReference type="InterPro" id="IPR015879">
    <property type="entry name" value="Ring_hydroxy_dOase_asu_C_dom"/>
</dbReference>
<dbReference type="Pfam" id="PF00355">
    <property type="entry name" value="Rieske"/>
    <property type="match status" value="1"/>
</dbReference>
<evidence type="ECO:0000256" key="5">
    <source>
        <dbReference type="ARBA" id="ARBA00023004"/>
    </source>
</evidence>
<dbReference type="PANTHER" id="PTHR43756:SF5">
    <property type="entry name" value="CHOLINE MONOOXYGENASE, CHLOROPLASTIC"/>
    <property type="match status" value="1"/>
</dbReference>
<dbReference type="AlphaFoldDB" id="A0A6P2BV78"/>
<protein>
    <submittedName>
        <fullName evidence="8">Aromatic ring-hydroxylating dioxygenase subunit alpha</fullName>
    </submittedName>
</protein>
<dbReference type="InterPro" id="IPR001663">
    <property type="entry name" value="Rng_hydr_dOase-A"/>
</dbReference>
<dbReference type="SUPFAM" id="SSF50022">
    <property type="entry name" value="ISP domain"/>
    <property type="match status" value="1"/>
</dbReference>
<organism evidence="8 9">
    <name type="scientific">Trebonia kvetii</name>
    <dbReference type="NCBI Taxonomy" id="2480626"/>
    <lineage>
        <taxon>Bacteria</taxon>
        <taxon>Bacillati</taxon>
        <taxon>Actinomycetota</taxon>
        <taxon>Actinomycetes</taxon>
        <taxon>Streptosporangiales</taxon>
        <taxon>Treboniaceae</taxon>
        <taxon>Trebonia</taxon>
    </lineage>
</organism>
<keyword evidence="2" id="KW-0001">2Fe-2S</keyword>
<dbReference type="Gene3D" id="2.102.10.10">
    <property type="entry name" value="Rieske [2Fe-2S] iron-sulphur domain"/>
    <property type="match status" value="1"/>
</dbReference>
<dbReference type="InterPro" id="IPR036922">
    <property type="entry name" value="Rieske_2Fe-2S_sf"/>
</dbReference>
<evidence type="ECO:0000259" key="7">
    <source>
        <dbReference type="PROSITE" id="PS51296"/>
    </source>
</evidence>
<dbReference type="GO" id="GO:0016705">
    <property type="term" value="F:oxidoreductase activity, acting on paired donors, with incorporation or reduction of molecular oxygen"/>
    <property type="evidence" value="ECO:0007669"/>
    <property type="project" value="UniProtKB-ARBA"/>
</dbReference>
<keyword evidence="3" id="KW-0479">Metal-binding</keyword>
<dbReference type="SUPFAM" id="SSF55961">
    <property type="entry name" value="Bet v1-like"/>
    <property type="match status" value="1"/>
</dbReference>
<evidence type="ECO:0000313" key="9">
    <source>
        <dbReference type="Proteomes" id="UP000460272"/>
    </source>
</evidence>
<dbReference type="Pfam" id="PF00848">
    <property type="entry name" value="Ring_hydroxyl_A"/>
    <property type="match status" value="1"/>
</dbReference>
<reference evidence="8 9" key="1">
    <citation type="submission" date="2018-11" db="EMBL/GenBank/DDBJ databases">
        <title>Trebonia kvetii gen.nov., sp.nov., a novel acidophilic actinobacterium, and proposal of the new actinobacterial family Treboniaceae fam. nov.</title>
        <authorList>
            <person name="Rapoport D."/>
            <person name="Sagova-Mareckova M."/>
            <person name="Sedlacek I."/>
            <person name="Provaznik J."/>
            <person name="Kralova S."/>
            <person name="Pavlinic D."/>
            <person name="Benes V."/>
            <person name="Kopecky J."/>
        </authorList>
    </citation>
    <scope>NUCLEOTIDE SEQUENCE [LARGE SCALE GENOMIC DNA]</scope>
    <source>
        <strain evidence="8 9">15Tr583</strain>
    </source>
</reference>
<dbReference type="Gene3D" id="3.90.380.10">
    <property type="entry name" value="Naphthalene 1,2-dioxygenase Alpha Subunit, Chain A, domain 1"/>
    <property type="match status" value="1"/>
</dbReference>
<keyword evidence="5" id="KW-0408">Iron</keyword>
<gene>
    <name evidence="8" type="ORF">EAS64_21365</name>
</gene>
<dbReference type="GO" id="GO:0005506">
    <property type="term" value="F:iron ion binding"/>
    <property type="evidence" value="ECO:0007669"/>
    <property type="project" value="InterPro"/>
</dbReference>
<comment type="caution">
    <text evidence="8">The sequence shown here is derived from an EMBL/GenBank/DDBJ whole genome shotgun (WGS) entry which is preliminary data.</text>
</comment>
<keyword evidence="8" id="KW-0223">Dioxygenase</keyword>
<dbReference type="CDD" id="cd03469">
    <property type="entry name" value="Rieske_RO_Alpha_N"/>
    <property type="match status" value="1"/>
</dbReference>
<evidence type="ECO:0000313" key="8">
    <source>
        <dbReference type="EMBL" id="TVZ03012.1"/>
    </source>
</evidence>
<proteinExistence type="predicted"/>
<comment type="cofactor">
    <cofactor evidence="1">
        <name>Fe cation</name>
        <dbReference type="ChEBI" id="CHEBI:24875"/>
    </cofactor>
</comment>
<dbReference type="GO" id="GO:0004497">
    <property type="term" value="F:monooxygenase activity"/>
    <property type="evidence" value="ECO:0007669"/>
    <property type="project" value="UniProtKB-ARBA"/>
</dbReference>
<evidence type="ECO:0000256" key="3">
    <source>
        <dbReference type="ARBA" id="ARBA00022723"/>
    </source>
</evidence>
<feature type="domain" description="Rieske" evidence="7">
    <location>
        <begin position="67"/>
        <end position="179"/>
    </location>
</feature>
<name>A0A6P2BV78_9ACTN</name>
<sequence length="418" mass="44499">MVSQDFASAVAIPPTHGSDRLPPAPLDNGQLATALRPFGESRMLPPAAYTSAEVFTWEREHFFGGGWTCAGHASQLPAAGDQIAVGTGAGSALIVRGDDMTLRAFANTCRHRGHELLPCGGPAGNGRATNARAIICPYHSWAYTLKGELRGAPGYKGLTASEWSLRELPAAEWHGLVFVDGSGGAAGPLPLAALDELVAPYEPERLVVAATHVYDAASNWKILTENYHECYHCPTIHPELCSVSPPHSGANYETTGSWIGGWMSLRDGAATMSLDGSSGGVPLRGLSATALREVIYVGIFPNVLLSLHPDYVMTHVLVPEAANRTRITCSWSFAPEAVESPGFDPSYAVDFWDLTNRQDWSACESVQRGLASPFAAPGPLAPDEDAVYSFVTTVARGYLGERIGEWRASHVQAAASSE</sequence>
<dbReference type="EMBL" id="RPFW01000004">
    <property type="protein sequence ID" value="TVZ03012.1"/>
    <property type="molecule type" value="Genomic_DNA"/>
</dbReference>
<accession>A0A6P2BV78</accession>
<evidence type="ECO:0000256" key="2">
    <source>
        <dbReference type="ARBA" id="ARBA00022714"/>
    </source>
</evidence>
<evidence type="ECO:0000256" key="1">
    <source>
        <dbReference type="ARBA" id="ARBA00001962"/>
    </source>
</evidence>
<evidence type="ECO:0000256" key="4">
    <source>
        <dbReference type="ARBA" id="ARBA00023002"/>
    </source>
</evidence>
<dbReference type="PRINTS" id="PR00090">
    <property type="entry name" value="RNGDIOXGNASE"/>
</dbReference>
<dbReference type="PROSITE" id="PS51296">
    <property type="entry name" value="RIESKE"/>
    <property type="match status" value="1"/>
</dbReference>
<keyword evidence="9" id="KW-1185">Reference proteome</keyword>
<dbReference type="Proteomes" id="UP000460272">
    <property type="component" value="Unassembled WGS sequence"/>
</dbReference>
<dbReference type="InterPro" id="IPR017941">
    <property type="entry name" value="Rieske_2Fe-2S"/>
</dbReference>
<dbReference type="PANTHER" id="PTHR43756">
    <property type="entry name" value="CHOLINE MONOOXYGENASE, CHLOROPLASTIC"/>
    <property type="match status" value="1"/>
</dbReference>
<keyword evidence="4" id="KW-0560">Oxidoreductase</keyword>
<dbReference type="OrthoDB" id="5243643at2"/>
<dbReference type="GO" id="GO:0051537">
    <property type="term" value="F:2 iron, 2 sulfur cluster binding"/>
    <property type="evidence" value="ECO:0007669"/>
    <property type="project" value="UniProtKB-KW"/>
</dbReference>
<dbReference type="CDD" id="cd08884">
    <property type="entry name" value="RHO_alpha_C_GbcA-like"/>
    <property type="match status" value="1"/>
</dbReference>
<keyword evidence="6" id="KW-0411">Iron-sulfur</keyword>